<reference evidence="2" key="1">
    <citation type="journal article" date="2015" name="Nat. Genet.">
        <title>The genome and transcriptome of the zoonotic hookworm Ancylostoma ceylanicum identify infection-specific gene families.</title>
        <authorList>
            <person name="Schwarz E.M."/>
            <person name="Hu Y."/>
            <person name="Antoshechkin I."/>
            <person name="Miller M.M."/>
            <person name="Sternberg P.W."/>
            <person name="Aroian R.V."/>
        </authorList>
    </citation>
    <scope>NUCLEOTIDE SEQUENCE</scope>
    <source>
        <strain evidence="2">HY135</strain>
    </source>
</reference>
<dbReference type="Proteomes" id="UP000024635">
    <property type="component" value="Unassembled WGS sequence"/>
</dbReference>
<sequence length="66" mass="7832">MLHICNLRRRGPDFCKRRMNSTSFIRNMCKVIRIINYTEIEAMLSFAARSAMFLLSLHNGIHQQEF</sequence>
<protein>
    <submittedName>
        <fullName evidence="1">Uncharacterized protein</fullName>
    </submittedName>
</protein>
<accession>A0A016W628</accession>
<dbReference type="EMBL" id="JARK01000762">
    <property type="protein sequence ID" value="EYC35060.1"/>
    <property type="molecule type" value="Genomic_DNA"/>
</dbReference>
<organism evidence="1 2">
    <name type="scientific">Ancylostoma ceylanicum</name>
    <dbReference type="NCBI Taxonomy" id="53326"/>
    <lineage>
        <taxon>Eukaryota</taxon>
        <taxon>Metazoa</taxon>
        <taxon>Ecdysozoa</taxon>
        <taxon>Nematoda</taxon>
        <taxon>Chromadorea</taxon>
        <taxon>Rhabditida</taxon>
        <taxon>Rhabditina</taxon>
        <taxon>Rhabditomorpha</taxon>
        <taxon>Strongyloidea</taxon>
        <taxon>Ancylostomatidae</taxon>
        <taxon>Ancylostomatinae</taxon>
        <taxon>Ancylostoma</taxon>
    </lineage>
</organism>
<gene>
    <name evidence="1" type="primary">Acey_s1163.g3716</name>
    <name evidence="1" type="ORF">Y032_1163g3716</name>
</gene>
<evidence type="ECO:0000313" key="1">
    <source>
        <dbReference type="EMBL" id="EYC35060.1"/>
    </source>
</evidence>
<dbReference type="AlphaFoldDB" id="A0A016W628"/>
<proteinExistence type="predicted"/>
<comment type="caution">
    <text evidence="1">The sequence shown here is derived from an EMBL/GenBank/DDBJ whole genome shotgun (WGS) entry which is preliminary data.</text>
</comment>
<evidence type="ECO:0000313" key="2">
    <source>
        <dbReference type="Proteomes" id="UP000024635"/>
    </source>
</evidence>
<keyword evidence="2" id="KW-1185">Reference proteome</keyword>
<name>A0A016W628_9BILA</name>